<dbReference type="SUPFAM" id="SSF50182">
    <property type="entry name" value="Sm-like ribonucleoproteins"/>
    <property type="match status" value="1"/>
</dbReference>
<dbReference type="PANTHER" id="PTHR23338">
    <property type="entry name" value="SMALL NUCLEAR RIBONUCLEOPROTEIN SM"/>
    <property type="match status" value="1"/>
</dbReference>
<evidence type="ECO:0000259" key="5">
    <source>
        <dbReference type="PROSITE" id="PS52002"/>
    </source>
</evidence>
<dbReference type="InterPro" id="IPR047575">
    <property type="entry name" value="Sm"/>
</dbReference>
<feature type="domain" description="Sm" evidence="5">
    <location>
        <begin position="7"/>
        <end position="79"/>
    </location>
</feature>
<dbReference type="PROSITE" id="PS52002">
    <property type="entry name" value="SM"/>
    <property type="match status" value="1"/>
</dbReference>
<sequence length="112" mass="12293">MATTESVPVKLLYEFIGAKINVDTNNGESFTGVLVEAQENMSMTLGDVTALYPSGHTHKMENVFIKGHKIRVIELPPGAKDSIRQIQRALRPPAIYGRGRGRGRGGFRGGRR</sequence>
<organism evidence="6 7">
    <name type="scientific">Argiope bruennichi</name>
    <name type="common">Wasp spider</name>
    <name type="synonym">Aranea bruennichi</name>
    <dbReference type="NCBI Taxonomy" id="94029"/>
    <lineage>
        <taxon>Eukaryota</taxon>
        <taxon>Metazoa</taxon>
        <taxon>Ecdysozoa</taxon>
        <taxon>Arthropoda</taxon>
        <taxon>Chelicerata</taxon>
        <taxon>Arachnida</taxon>
        <taxon>Araneae</taxon>
        <taxon>Araneomorphae</taxon>
        <taxon>Entelegynae</taxon>
        <taxon>Araneoidea</taxon>
        <taxon>Araneidae</taxon>
        <taxon>Argiope</taxon>
    </lineage>
</organism>
<keyword evidence="7" id="KW-1185">Reference proteome</keyword>
<dbReference type="Pfam" id="PF01423">
    <property type="entry name" value="LSM"/>
    <property type="match status" value="1"/>
</dbReference>
<evidence type="ECO:0000256" key="4">
    <source>
        <dbReference type="ARBA" id="ARBA00023274"/>
    </source>
</evidence>
<reference evidence="6" key="2">
    <citation type="submission" date="2020-06" db="EMBL/GenBank/DDBJ databases">
        <authorList>
            <person name="Sheffer M."/>
        </authorList>
    </citation>
    <scope>NUCLEOTIDE SEQUENCE</scope>
</reference>
<reference evidence="6" key="1">
    <citation type="journal article" date="2020" name="bioRxiv">
        <title>Chromosome-level reference genome of the European wasp spider Argiope bruennichi: a resource for studies on range expansion and evolutionary adaptation.</title>
        <authorList>
            <person name="Sheffer M.M."/>
            <person name="Hoppe A."/>
            <person name="Krehenwinkel H."/>
            <person name="Uhl G."/>
            <person name="Kuss A.W."/>
            <person name="Jensen L."/>
            <person name="Jensen C."/>
            <person name="Gillespie R.G."/>
            <person name="Hoff K.J."/>
            <person name="Prost S."/>
        </authorList>
    </citation>
    <scope>NUCLEOTIDE SEQUENCE</scope>
</reference>
<evidence type="ECO:0000256" key="1">
    <source>
        <dbReference type="ARBA" id="ARBA00004123"/>
    </source>
</evidence>
<dbReference type="OrthoDB" id="6425924at2759"/>
<dbReference type="EMBL" id="JABXBU010000001">
    <property type="protein sequence ID" value="KAF8795769.1"/>
    <property type="molecule type" value="Genomic_DNA"/>
</dbReference>
<comment type="subcellular location">
    <subcellularLocation>
        <location evidence="1">Nucleus</location>
    </subcellularLocation>
</comment>
<accession>A0A8T0G1R1</accession>
<keyword evidence="2" id="KW-0508">mRNA splicing</keyword>
<evidence type="ECO:0000313" key="7">
    <source>
        <dbReference type="Proteomes" id="UP000807504"/>
    </source>
</evidence>
<dbReference type="AlphaFoldDB" id="A0A8T0G1R1"/>
<dbReference type="GO" id="GO:0003723">
    <property type="term" value="F:RNA binding"/>
    <property type="evidence" value="ECO:0007669"/>
    <property type="project" value="InterPro"/>
</dbReference>
<keyword evidence="4 6" id="KW-0687">Ribonucleoprotein</keyword>
<keyword evidence="2" id="KW-0747">Spliceosome</keyword>
<dbReference type="GO" id="GO:0006396">
    <property type="term" value="P:RNA processing"/>
    <property type="evidence" value="ECO:0007669"/>
    <property type="project" value="InterPro"/>
</dbReference>
<dbReference type="SMART" id="SM00651">
    <property type="entry name" value="Sm"/>
    <property type="match status" value="1"/>
</dbReference>
<evidence type="ECO:0000256" key="3">
    <source>
        <dbReference type="ARBA" id="ARBA00023242"/>
    </source>
</evidence>
<protein>
    <submittedName>
        <fullName evidence="6">Small nuclear ribonucleoprotein Sm D3 like protein</fullName>
    </submittedName>
</protein>
<evidence type="ECO:0000313" key="6">
    <source>
        <dbReference type="EMBL" id="KAF8795769.1"/>
    </source>
</evidence>
<comment type="caution">
    <text evidence="6">The sequence shown here is derived from an EMBL/GenBank/DDBJ whole genome shotgun (WGS) entry which is preliminary data.</text>
</comment>
<evidence type="ECO:0000256" key="2">
    <source>
        <dbReference type="ARBA" id="ARBA00022728"/>
    </source>
</evidence>
<keyword evidence="3" id="KW-0539">Nucleus</keyword>
<dbReference type="Proteomes" id="UP000807504">
    <property type="component" value="Unassembled WGS sequence"/>
</dbReference>
<proteinExistence type="predicted"/>
<keyword evidence="2" id="KW-0507">mRNA processing</keyword>
<dbReference type="InterPro" id="IPR001163">
    <property type="entry name" value="Sm_dom_euk/arc"/>
</dbReference>
<dbReference type="InterPro" id="IPR027141">
    <property type="entry name" value="LSm4/Sm_D1/D3"/>
</dbReference>
<dbReference type="OMA" id="GHTANME"/>
<name>A0A8T0G1R1_ARGBR</name>
<dbReference type="Gene3D" id="2.30.30.100">
    <property type="match status" value="1"/>
</dbReference>
<dbReference type="GO" id="GO:0005681">
    <property type="term" value="C:spliceosomal complex"/>
    <property type="evidence" value="ECO:0007669"/>
    <property type="project" value="UniProtKB-KW"/>
</dbReference>
<dbReference type="InterPro" id="IPR010920">
    <property type="entry name" value="LSM_dom_sf"/>
</dbReference>
<gene>
    <name evidence="6" type="ORF">HNY73_000231</name>
</gene>